<name>A0A176RT77_9GAMM</name>
<keyword evidence="2" id="KW-1185">Reference proteome</keyword>
<dbReference type="EMBL" id="LUTY01003029">
    <property type="protein sequence ID" value="OAD18917.1"/>
    <property type="molecule type" value="Genomic_DNA"/>
</dbReference>
<proteinExistence type="predicted"/>
<accession>A0A176RT77</accession>
<gene>
    <name evidence="1" type="ORF">THIOM_005477</name>
</gene>
<evidence type="ECO:0000313" key="2">
    <source>
        <dbReference type="Proteomes" id="UP000076962"/>
    </source>
</evidence>
<sequence>MKNKVCLRFKTKNVTDGIANPVQLIVFISCFVHYAERISRNPRLTRCLISCFVHYADFPKPSAKTNTLP</sequence>
<reference evidence="1 2" key="1">
    <citation type="submission" date="2016-05" db="EMBL/GenBank/DDBJ databases">
        <title>Single-cell genome of chain-forming Candidatus Thiomargarita nelsonii and comparison to other large sulfur-oxidizing bacteria.</title>
        <authorList>
            <person name="Winkel M."/>
            <person name="Salman V."/>
            <person name="Woyke T."/>
            <person name="Schulz-Vogt H."/>
            <person name="Richter M."/>
            <person name="Flood B."/>
            <person name="Bailey J."/>
            <person name="Amann R."/>
            <person name="Mussmann M."/>
        </authorList>
    </citation>
    <scope>NUCLEOTIDE SEQUENCE [LARGE SCALE GENOMIC DNA]</scope>
    <source>
        <strain evidence="1 2">THI036</strain>
    </source>
</reference>
<dbReference type="Proteomes" id="UP000076962">
    <property type="component" value="Unassembled WGS sequence"/>
</dbReference>
<organism evidence="1 2">
    <name type="scientific">Candidatus Thiomargarita nelsonii</name>
    <dbReference type="NCBI Taxonomy" id="1003181"/>
    <lineage>
        <taxon>Bacteria</taxon>
        <taxon>Pseudomonadati</taxon>
        <taxon>Pseudomonadota</taxon>
        <taxon>Gammaproteobacteria</taxon>
        <taxon>Thiotrichales</taxon>
        <taxon>Thiotrichaceae</taxon>
        <taxon>Thiomargarita</taxon>
    </lineage>
</organism>
<dbReference type="PROSITE" id="PS51257">
    <property type="entry name" value="PROKAR_LIPOPROTEIN"/>
    <property type="match status" value="1"/>
</dbReference>
<evidence type="ECO:0000313" key="1">
    <source>
        <dbReference type="EMBL" id="OAD18917.1"/>
    </source>
</evidence>
<protein>
    <submittedName>
        <fullName evidence="1">Uncharacterized protein</fullName>
    </submittedName>
</protein>
<comment type="caution">
    <text evidence="1">The sequence shown here is derived from an EMBL/GenBank/DDBJ whole genome shotgun (WGS) entry which is preliminary data.</text>
</comment>
<dbReference type="AlphaFoldDB" id="A0A176RT77"/>